<protein>
    <submittedName>
        <fullName evidence="2">Uncharacterized protein</fullName>
    </submittedName>
</protein>
<evidence type="ECO:0000313" key="2">
    <source>
        <dbReference type="EMBL" id="KAK2765688.1"/>
    </source>
</evidence>
<feature type="region of interest" description="Disordered" evidence="1">
    <location>
        <begin position="186"/>
        <end position="256"/>
    </location>
</feature>
<dbReference type="AlphaFoldDB" id="A0AAD9YIA2"/>
<dbReference type="Proteomes" id="UP001281614">
    <property type="component" value="Unassembled WGS sequence"/>
</dbReference>
<evidence type="ECO:0000313" key="3">
    <source>
        <dbReference type="Proteomes" id="UP001281614"/>
    </source>
</evidence>
<name>A0AAD9YIA2_COLKA</name>
<proteinExistence type="predicted"/>
<accession>A0AAD9YIA2</accession>
<reference evidence="2" key="1">
    <citation type="submission" date="2023-02" db="EMBL/GenBank/DDBJ databases">
        <title>Colletotrichum kahawae CIFC_Que2 genome sequencing and assembly.</title>
        <authorList>
            <person name="Baroncelli R."/>
        </authorList>
    </citation>
    <scope>NUCLEOTIDE SEQUENCE</scope>
    <source>
        <strain evidence="2">CIFC_Que2</strain>
    </source>
</reference>
<feature type="compositionally biased region" description="Basic and acidic residues" evidence="1">
    <location>
        <begin position="244"/>
        <end position="253"/>
    </location>
</feature>
<organism evidence="2 3">
    <name type="scientific">Colletotrichum kahawae</name>
    <name type="common">Coffee berry disease fungus</name>
    <dbReference type="NCBI Taxonomy" id="34407"/>
    <lineage>
        <taxon>Eukaryota</taxon>
        <taxon>Fungi</taxon>
        <taxon>Dikarya</taxon>
        <taxon>Ascomycota</taxon>
        <taxon>Pezizomycotina</taxon>
        <taxon>Sordariomycetes</taxon>
        <taxon>Hypocreomycetidae</taxon>
        <taxon>Glomerellales</taxon>
        <taxon>Glomerellaceae</taxon>
        <taxon>Colletotrichum</taxon>
        <taxon>Colletotrichum gloeosporioides species complex</taxon>
    </lineage>
</organism>
<sequence>MEDATTIHCALEFLKNQNSTRIEAEVITNGSAELTDPGHGVIIDWRSVAQAVEIARESPEGALAPTVSSILETAIGQVWAKISAEPDSYVLYRDEFAVFNYFQHRFVGNKVAFAARMRYWDSVRDARSSGTCSESSMTELSFDTKSNIAATISSSERIQAIVNRLLVFFNKYIDYRLGIIEAQQHGCTSSGDSRSPQGANEGMGSQGRPSKAKGTAKEKGKGKRALQTNDGFDESGEAPDDEVPEAKRNKTDQPKIACPYMKRFPAEFGAWRTCVGPGFDGMHRVKSVSC</sequence>
<comment type="caution">
    <text evidence="2">The sequence shown here is derived from an EMBL/GenBank/DDBJ whole genome shotgun (WGS) entry which is preliminary data.</text>
</comment>
<keyword evidence="3" id="KW-1185">Reference proteome</keyword>
<dbReference type="EMBL" id="VYYT01000130">
    <property type="protein sequence ID" value="KAK2765688.1"/>
    <property type="molecule type" value="Genomic_DNA"/>
</dbReference>
<feature type="compositionally biased region" description="Polar residues" evidence="1">
    <location>
        <begin position="186"/>
        <end position="198"/>
    </location>
</feature>
<feature type="compositionally biased region" description="Acidic residues" evidence="1">
    <location>
        <begin position="231"/>
        <end position="243"/>
    </location>
</feature>
<gene>
    <name evidence="2" type="ORF">CKAH01_15629</name>
</gene>
<evidence type="ECO:0000256" key="1">
    <source>
        <dbReference type="SAM" id="MobiDB-lite"/>
    </source>
</evidence>